<dbReference type="EMBL" id="JAMPLM010000019">
    <property type="protein sequence ID" value="MEP1060536.1"/>
    <property type="molecule type" value="Genomic_DNA"/>
</dbReference>
<keyword evidence="3" id="KW-0732">Signal</keyword>
<comment type="similarity">
    <text evidence="1">Belongs to the bacterial solute-binding protein 5 family.</text>
</comment>
<evidence type="ECO:0000259" key="4">
    <source>
        <dbReference type="Pfam" id="PF00496"/>
    </source>
</evidence>
<dbReference type="InterPro" id="IPR030678">
    <property type="entry name" value="Peptide/Ni-bd"/>
</dbReference>
<dbReference type="PROSITE" id="PS51257">
    <property type="entry name" value="PROKAR_LIPOPROTEIN"/>
    <property type="match status" value="1"/>
</dbReference>
<evidence type="ECO:0000256" key="1">
    <source>
        <dbReference type="ARBA" id="ARBA00005695"/>
    </source>
</evidence>
<protein>
    <submittedName>
        <fullName evidence="5">ABC transporter substrate-binding protein</fullName>
    </submittedName>
</protein>
<dbReference type="PIRSF" id="PIRSF002741">
    <property type="entry name" value="MppA"/>
    <property type="match status" value="1"/>
</dbReference>
<evidence type="ECO:0000256" key="2">
    <source>
        <dbReference type="ARBA" id="ARBA00022448"/>
    </source>
</evidence>
<evidence type="ECO:0000313" key="5">
    <source>
        <dbReference type="EMBL" id="MEP1060536.1"/>
    </source>
</evidence>
<feature type="domain" description="Solute-binding protein family 5" evidence="4">
    <location>
        <begin position="85"/>
        <end position="495"/>
    </location>
</feature>
<dbReference type="RefSeq" id="WP_190449092.1">
    <property type="nucleotide sequence ID" value="NZ_JAMPLM010000019.1"/>
</dbReference>
<proteinExistence type="inferred from homology"/>
<dbReference type="Pfam" id="PF00496">
    <property type="entry name" value="SBP_bac_5"/>
    <property type="match status" value="1"/>
</dbReference>
<dbReference type="Gene3D" id="3.10.105.10">
    <property type="entry name" value="Dipeptide-binding Protein, Domain 3"/>
    <property type="match status" value="1"/>
</dbReference>
<evidence type="ECO:0000313" key="6">
    <source>
        <dbReference type="Proteomes" id="UP001476950"/>
    </source>
</evidence>
<dbReference type="Proteomes" id="UP001476950">
    <property type="component" value="Unassembled WGS sequence"/>
</dbReference>
<dbReference type="PANTHER" id="PTHR30290">
    <property type="entry name" value="PERIPLASMIC BINDING COMPONENT OF ABC TRANSPORTER"/>
    <property type="match status" value="1"/>
</dbReference>
<sequence length="599" mass="67589">MSVAAFRDSRRGRYWLLAGLMIVLAIALSACQAQNLKSQAARIPQLVISTTTDPKTFNYALNNSSPNIFSFTFDGLVDEHGITAEIVPALAESWQISEDKKRITFTLRDGLKWSDGAPLTADDVLFTYKDVYLNEAIPTDVRDAFRIGDKKQLPTVKKLDDRRVEFLLPEPSSPFLRAMGAKILPAHRLRQSVFTKGSDGNPRFLTTWGTDTKPAEIVTNGPYTIESYANSQRIIYRRNPYYWRKGAQGETLPYIERIIWQVVENSDSRMLRFRSGDLDIAGLRPEDFSLLKREEQRGKFAILNGGPTSGTTFIAFNLNRATNTNGKPFVDPIKSRWFNTKAFRQAVAYALDRQSIINNLFRGIGELQNSPISVQSPYFLSPQQGLKVYEHDPAKAKSLLLGAGFKYNAKQQLLDEAGNRVRFTMILPAGSRTAQQFAAQMQQDLQSIGIQLDLNPVDFNVLVESISNRNWECYFLSYTGGVEPHDGANYWTSAGTSHDFNQGPNVGAPPIKNWVISDWEEEIDRLFVAGAREYDETKRKQIYADFQRIIQEQVPVIHLVTPTALSAIRDRVQGVQFSGLDTRGSLWNLYELKVVDEQS</sequence>
<reference evidence="5 6" key="1">
    <citation type="submission" date="2022-04" db="EMBL/GenBank/DDBJ databases">
        <title>Positive selection, recombination, and allopatry shape intraspecific diversity of widespread and dominant cyanobacteria.</title>
        <authorList>
            <person name="Wei J."/>
            <person name="Shu W."/>
            <person name="Hu C."/>
        </authorList>
    </citation>
    <scope>NUCLEOTIDE SEQUENCE [LARGE SCALE GENOMIC DNA]</scope>
    <source>
        <strain evidence="5 6">AS-A4</strain>
    </source>
</reference>
<name>A0ABV0KMS0_9CYAN</name>
<dbReference type="SUPFAM" id="SSF53850">
    <property type="entry name" value="Periplasmic binding protein-like II"/>
    <property type="match status" value="1"/>
</dbReference>
<comment type="caution">
    <text evidence="5">The sequence shown here is derived from an EMBL/GenBank/DDBJ whole genome shotgun (WGS) entry which is preliminary data.</text>
</comment>
<accession>A0ABV0KMS0</accession>
<dbReference type="InterPro" id="IPR039424">
    <property type="entry name" value="SBP_5"/>
</dbReference>
<gene>
    <name evidence="5" type="ORF">NDI38_19055</name>
</gene>
<keyword evidence="6" id="KW-1185">Reference proteome</keyword>
<dbReference type="PANTHER" id="PTHR30290:SF9">
    <property type="entry name" value="OLIGOPEPTIDE-BINDING PROTEIN APPA"/>
    <property type="match status" value="1"/>
</dbReference>
<dbReference type="InterPro" id="IPR000914">
    <property type="entry name" value="SBP_5_dom"/>
</dbReference>
<dbReference type="CDD" id="cd08500">
    <property type="entry name" value="PBP2_NikA_DppA_OppA_like_4"/>
    <property type="match status" value="1"/>
</dbReference>
<organism evidence="5 6">
    <name type="scientific">Stenomitos frigidus AS-A4</name>
    <dbReference type="NCBI Taxonomy" id="2933935"/>
    <lineage>
        <taxon>Bacteria</taxon>
        <taxon>Bacillati</taxon>
        <taxon>Cyanobacteriota</taxon>
        <taxon>Cyanophyceae</taxon>
        <taxon>Leptolyngbyales</taxon>
        <taxon>Leptolyngbyaceae</taxon>
        <taxon>Stenomitos</taxon>
    </lineage>
</organism>
<evidence type="ECO:0000256" key="3">
    <source>
        <dbReference type="ARBA" id="ARBA00022729"/>
    </source>
</evidence>
<dbReference type="Gene3D" id="3.40.190.10">
    <property type="entry name" value="Periplasmic binding protein-like II"/>
    <property type="match status" value="1"/>
</dbReference>
<keyword evidence="2" id="KW-0813">Transport</keyword>
<dbReference type="Gene3D" id="3.90.76.10">
    <property type="entry name" value="Dipeptide-binding Protein, Domain 1"/>
    <property type="match status" value="1"/>
</dbReference>